<evidence type="ECO:0000313" key="2">
    <source>
        <dbReference type="EMBL" id="GAX75399.1"/>
    </source>
</evidence>
<feature type="compositionally biased region" description="Polar residues" evidence="1">
    <location>
        <begin position="267"/>
        <end position="284"/>
    </location>
</feature>
<organism evidence="2 3">
    <name type="scientific">Chlamydomonas eustigma</name>
    <dbReference type="NCBI Taxonomy" id="1157962"/>
    <lineage>
        <taxon>Eukaryota</taxon>
        <taxon>Viridiplantae</taxon>
        <taxon>Chlorophyta</taxon>
        <taxon>core chlorophytes</taxon>
        <taxon>Chlorophyceae</taxon>
        <taxon>CS clade</taxon>
        <taxon>Chlamydomonadales</taxon>
        <taxon>Chlamydomonadaceae</taxon>
        <taxon>Chlamydomonas</taxon>
    </lineage>
</organism>
<feature type="compositionally biased region" description="Polar residues" evidence="1">
    <location>
        <begin position="28"/>
        <end position="37"/>
    </location>
</feature>
<accession>A0A250WXH4</accession>
<feature type="region of interest" description="Disordered" evidence="1">
    <location>
        <begin position="1"/>
        <end position="47"/>
    </location>
</feature>
<dbReference type="AlphaFoldDB" id="A0A250WXH4"/>
<name>A0A250WXH4_9CHLO</name>
<protein>
    <submittedName>
        <fullName evidence="2">Uncharacterized protein</fullName>
    </submittedName>
</protein>
<feature type="region of interest" description="Disordered" evidence="1">
    <location>
        <begin position="432"/>
        <end position="461"/>
    </location>
</feature>
<comment type="caution">
    <text evidence="2">The sequence shown here is derived from an EMBL/GenBank/DDBJ whole genome shotgun (WGS) entry which is preliminary data.</text>
</comment>
<feature type="region of interest" description="Disordered" evidence="1">
    <location>
        <begin position="266"/>
        <end position="305"/>
    </location>
</feature>
<evidence type="ECO:0000313" key="3">
    <source>
        <dbReference type="Proteomes" id="UP000232323"/>
    </source>
</evidence>
<feature type="compositionally biased region" description="Low complexity" evidence="1">
    <location>
        <begin position="331"/>
        <end position="342"/>
    </location>
</feature>
<dbReference type="OrthoDB" id="568476at2759"/>
<keyword evidence="3" id="KW-1185">Reference proteome</keyword>
<sequence length="759" mass="79459">MCDTAPRMTRSRAKAEGAALSPYPNLTGKMTSVTTGKKLSKTTSREDGTFDTSALKFTNFSQNDAADMQTHLQKDQDFEVSIERIEHTGLPLEDPVSQDVMPATPNKLHSINSGGGEDAMMLSPPLPETRLTIGLLEAPTLERNPESDDGCNVDDMMMTSPCLNITATPVQQADHSTISLLSPAIAEHASVVDEEADALSPQQPLQEFSFDLCAGDGADAVSEVASPGDLLTAFAMIPIENTVPVALPEACTATVNVMSPQPMPVSTPASIPSASLTTNTQSPALSAPGMRSTTTPLKSPAPNTVNKVNGAALLTCKQGRSPAVRVSTEATPVKSTPKPVVPLSTPGDKVASKATPKPAVPISTPGDKVASKVTPRPAVHLSTPAERLSSTGTPSSTASLTPAVANKPALSKAGVIEPKIKEKRVSISSSLPLTSGGNFAKPKAFTPHPKSGSKGAPSFMSAESIQAQEHKEEQALTKLPLVTTEDAVPSWDTAMQLAAALPSHRTTVEEVPESAAAIGPDEGVSMDMEVDTVAEQTQVSATKVVAALKAEASSPAMMMKLTMPVSTATLKAEAASSPAMMMKLTMPVSTAALKAEAASSPAMMMKLTMPVSTAAYMAATKSSAQKLTSLASPVITPVIKPRMKSQVVGNRMMDDRSMKQLKREVKAAVTAKANVRGLHSDDEEEAVYNKEDEDMLVLAMKSKATIGKGKQTALIGMPAPLGSHVRFDEGGQVRYSPSSGKAYLKGVPVAKGQHIRFEE</sequence>
<feature type="compositionally biased region" description="Polar residues" evidence="1">
    <location>
        <begin position="291"/>
        <end position="305"/>
    </location>
</feature>
<proteinExistence type="predicted"/>
<gene>
    <name evidence="2" type="ORF">CEUSTIGMA_g2843.t1</name>
</gene>
<dbReference type="EMBL" id="BEGY01000012">
    <property type="protein sequence ID" value="GAX75399.1"/>
    <property type="molecule type" value="Genomic_DNA"/>
</dbReference>
<reference evidence="2 3" key="1">
    <citation type="submission" date="2017-08" db="EMBL/GenBank/DDBJ databases">
        <title>Acidophilic green algal genome provides insights into adaptation to an acidic environment.</title>
        <authorList>
            <person name="Hirooka S."/>
            <person name="Hirose Y."/>
            <person name="Kanesaki Y."/>
            <person name="Higuchi S."/>
            <person name="Fujiwara T."/>
            <person name="Onuma R."/>
            <person name="Era A."/>
            <person name="Ohbayashi R."/>
            <person name="Uzuka A."/>
            <person name="Nozaki H."/>
            <person name="Yoshikawa H."/>
            <person name="Miyagishima S.Y."/>
        </authorList>
    </citation>
    <scope>NUCLEOTIDE SEQUENCE [LARGE SCALE GENOMIC DNA]</scope>
    <source>
        <strain evidence="2 3">NIES-2499</strain>
    </source>
</reference>
<evidence type="ECO:0000256" key="1">
    <source>
        <dbReference type="SAM" id="MobiDB-lite"/>
    </source>
</evidence>
<feature type="region of interest" description="Disordered" evidence="1">
    <location>
        <begin position="323"/>
        <end position="376"/>
    </location>
</feature>
<dbReference type="Proteomes" id="UP000232323">
    <property type="component" value="Unassembled WGS sequence"/>
</dbReference>